<dbReference type="RefSeq" id="WP_268440732.1">
    <property type="nucleotide sequence ID" value="NZ_CP113836.1"/>
</dbReference>
<accession>A0ABY7ATP7</accession>
<dbReference type="Proteomes" id="UP001163203">
    <property type="component" value="Chromosome"/>
</dbReference>
<dbReference type="InterPro" id="IPR045155">
    <property type="entry name" value="Beta-lactam_cat"/>
</dbReference>
<evidence type="ECO:0000313" key="4">
    <source>
        <dbReference type="Proteomes" id="UP001163203"/>
    </source>
</evidence>
<dbReference type="EMBL" id="CP113836">
    <property type="protein sequence ID" value="WAL63074.1"/>
    <property type="molecule type" value="Genomic_DNA"/>
</dbReference>
<keyword evidence="4" id="KW-1185">Reference proteome</keyword>
<proteinExistence type="predicted"/>
<dbReference type="PANTHER" id="PTHR35333">
    <property type="entry name" value="BETA-LACTAMASE"/>
    <property type="match status" value="1"/>
</dbReference>
<feature type="domain" description="Beta-lactamase class A catalytic" evidence="2">
    <location>
        <begin position="110"/>
        <end position="245"/>
    </location>
</feature>
<dbReference type="InterPro" id="IPR012338">
    <property type="entry name" value="Beta-lactam/transpept-like"/>
</dbReference>
<keyword evidence="1" id="KW-0472">Membrane</keyword>
<sequence length="272" mass="28721">MLDHRTQLAVPHRRNRRGAVWVGAVAVLVTAAALVTSFLLVRSPDGDTGEVAANASARAIVVFDRTTGRTVRGDNAAARFRSASLVKLLIALDLLDRGVVTPARPSPRMSRMLAYSDDGIAQQLWDSGGGGQIVTRMAQALGLHDTRPPTVDRRWGDTRISADDMVTLYRHVCGLPADRRALILDPLRGAARVAADGTDQFFGIPSALHEPWAVKQGWAAGQGGVDAHTSGLVGTGDRYVVVVLTHAPEGSSLSAATATLTAITATLAPLLK</sequence>
<organism evidence="3 4">
    <name type="scientific">Amycolatopsis cynarae</name>
    <dbReference type="NCBI Taxonomy" id="2995223"/>
    <lineage>
        <taxon>Bacteria</taxon>
        <taxon>Bacillati</taxon>
        <taxon>Actinomycetota</taxon>
        <taxon>Actinomycetes</taxon>
        <taxon>Pseudonocardiales</taxon>
        <taxon>Pseudonocardiaceae</taxon>
        <taxon>Amycolatopsis</taxon>
    </lineage>
</organism>
<protein>
    <recommendedName>
        <fullName evidence="2">Beta-lactamase class A catalytic domain-containing protein</fullName>
    </recommendedName>
</protein>
<gene>
    <name evidence="3" type="ORF">ORV05_18720</name>
</gene>
<keyword evidence="1" id="KW-0812">Transmembrane</keyword>
<dbReference type="PANTHER" id="PTHR35333:SF3">
    <property type="entry name" value="BETA-LACTAMASE-TYPE TRANSPEPTIDASE FOLD CONTAINING PROTEIN"/>
    <property type="match status" value="1"/>
</dbReference>
<dbReference type="InterPro" id="IPR000871">
    <property type="entry name" value="Beta-lactam_class-A"/>
</dbReference>
<reference evidence="3" key="1">
    <citation type="submission" date="2022-11" db="EMBL/GenBank/DDBJ databases">
        <authorList>
            <person name="Mo P."/>
        </authorList>
    </citation>
    <scope>NUCLEOTIDE SEQUENCE</scope>
    <source>
        <strain evidence="3">HUAS 11-8</strain>
    </source>
</reference>
<keyword evidence="1" id="KW-1133">Transmembrane helix</keyword>
<evidence type="ECO:0000259" key="2">
    <source>
        <dbReference type="Pfam" id="PF13354"/>
    </source>
</evidence>
<dbReference type="Pfam" id="PF13354">
    <property type="entry name" value="Beta-lactamase2"/>
    <property type="match status" value="1"/>
</dbReference>
<evidence type="ECO:0000313" key="3">
    <source>
        <dbReference type="EMBL" id="WAL63074.1"/>
    </source>
</evidence>
<dbReference type="Gene3D" id="3.40.710.10">
    <property type="entry name" value="DD-peptidase/beta-lactamase superfamily"/>
    <property type="match status" value="1"/>
</dbReference>
<evidence type="ECO:0000256" key="1">
    <source>
        <dbReference type="SAM" id="Phobius"/>
    </source>
</evidence>
<name>A0ABY7ATP7_9PSEU</name>
<feature type="transmembrane region" description="Helical" evidence="1">
    <location>
        <begin position="20"/>
        <end position="41"/>
    </location>
</feature>
<dbReference type="SUPFAM" id="SSF56601">
    <property type="entry name" value="beta-lactamase/transpeptidase-like"/>
    <property type="match status" value="1"/>
</dbReference>